<gene>
    <name evidence="6" type="ORF">VNO77_21453</name>
</gene>
<feature type="chain" id="PRO_5043043375" evidence="5">
    <location>
        <begin position="23"/>
        <end position="128"/>
    </location>
</feature>
<accession>A0AAN9QMB1</accession>
<name>A0AAN9QMB1_CANGL</name>
<feature type="signal peptide" evidence="5">
    <location>
        <begin position="1"/>
        <end position="22"/>
    </location>
</feature>
<evidence type="ECO:0000256" key="4">
    <source>
        <dbReference type="ARBA" id="ARBA00022729"/>
    </source>
</evidence>
<protein>
    <submittedName>
        <fullName evidence="6">Uncharacterized protein</fullName>
    </submittedName>
</protein>
<comment type="similarity">
    <text evidence="2">Belongs to the DEFL family.</text>
</comment>
<evidence type="ECO:0000313" key="6">
    <source>
        <dbReference type="EMBL" id="KAK7340742.1"/>
    </source>
</evidence>
<organism evidence="6 7">
    <name type="scientific">Canavalia gladiata</name>
    <name type="common">Sword bean</name>
    <name type="synonym">Dolichos gladiatus</name>
    <dbReference type="NCBI Taxonomy" id="3824"/>
    <lineage>
        <taxon>Eukaryota</taxon>
        <taxon>Viridiplantae</taxon>
        <taxon>Streptophyta</taxon>
        <taxon>Embryophyta</taxon>
        <taxon>Tracheophyta</taxon>
        <taxon>Spermatophyta</taxon>
        <taxon>Magnoliopsida</taxon>
        <taxon>eudicotyledons</taxon>
        <taxon>Gunneridae</taxon>
        <taxon>Pentapetalae</taxon>
        <taxon>rosids</taxon>
        <taxon>fabids</taxon>
        <taxon>Fabales</taxon>
        <taxon>Fabaceae</taxon>
        <taxon>Papilionoideae</taxon>
        <taxon>50 kb inversion clade</taxon>
        <taxon>NPAAA clade</taxon>
        <taxon>indigoferoid/millettioid clade</taxon>
        <taxon>Phaseoleae</taxon>
        <taxon>Canavalia</taxon>
    </lineage>
</organism>
<keyword evidence="7" id="KW-1185">Reference proteome</keyword>
<dbReference type="PANTHER" id="PTHR34450:SF9">
    <property type="entry name" value="DEFENSIN-LIKE PROTEIN 242-RELATED"/>
    <property type="match status" value="1"/>
</dbReference>
<keyword evidence="4 5" id="KW-0732">Signal</keyword>
<sequence length="128" mass="14391">MKQGSILLIVWAFFTLFSYTYGNGAFCPLILNFDGSCPTGTSGRTCLQEFQAKLPNGNPNNCSCENLGTLGKRRCTCNVICRLMGHVKRTLPEKAVLKNFKIYYQKAILMIVFVKIFNPFMNTDSLVM</sequence>
<comment type="caution">
    <text evidence="6">The sequence shown here is derived from an EMBL/GenBank/DDBJ whole genome shotgun (WGS) entry which is preliminary data.</text>
</comment>
<dbReference type="GO" id="GO:0007165">
    <property type="term" value="P:signal transduction"/>
    <property type="evidence" value="ECO:0007669"/>
    <property type="project" value="InterPro"/>
</dbReference>
<evidence type="ECO:0000256" key="1">
    <source>
        <dbReference type="ARBA" id="ARBA00004613"/>
    </source>
</evidence>
<dbReference type="PANTHER" id="PTHR34450">
    <property type="entry name" value="DEFENSIN-LIKE PROTEIN 245-RELATED"/>
    <property type="match status" value="1"/>
</dbReference>
<keyword evidence="3" id="KW-0964">Secreted</keyword>
<dbReference type="GO" id="GO:0005576">
    <property type="term" value="C:extracellular region"/>
    <property type="evidence" value="ECO:0007669"/>
    <property type="project" value="UniProtKB-SubCell"/>
</dbReference>
<comment type="subcellular location">
    <subcellularLocation>
        <location evidence="1">Secreted</location>
    </subcellularLocation>
</comment>
<evidence type="ECO:0000256" key="2">
    <source>
        <dbReference type="ARBA" id="ARBA00006722"/>
    </source>
</evidence>
<dbReference type="EMBL" id="JAYMYQ010000004">
    <property type="protein sequence ID" value="KAK7340742.1"/>
    <property type="molecule type" value="Genomic_DNA"/>
</dbReference>
<evidence type="ECO:0000256" key="3">
    <source>
        <dbReference type="ARBA" id="ARBA00022525"/>
    </source>
</evidence>
<reference evidence="6 7" key="1">
    <citation type="submission" date="2024-01" db="EMBL/GenBank/DDBJ databases">
        <title>The genomes of 5 underutilized Papilionoideae crops provide insights into root nodulation and disease resistanc.</title>
        <authorList>
            <person name="Jiang F."/>
        </authorList>
    </citation>
    <scope>NUCLEOTIDE SEQUENCE [LARGE SCALE GENOMIC DNA]</scope>
    <source>
        <strain evidence="6">LVBAO_FW01</strain>
        <tissue evidence="6">Leaves</tissue>
    </source>
</reference>
<dbReference type="AlphaFoldDB" id="A0AAN9QMB1"/>
<evidence type="ECO:0000313" key="7">
    <source>
        <dbReference type="Proteomes" id="UP001367508"/>
    </source>
</evidence>
<dbReference type="Proteomes" id="UP001367508">
    <property type="component" value="Unassembled WGS sequence"/>
</dbReference>
<dbReference type="InterPro" id="IPR010682">
    <property type="entry name" value="SCRL"/>
</dbReference>
<proteinExistence type="inferred from homology"/>
<evidence type="ECO:0000256" key="5">
    <source>
        <dbReference type="SAM" id="SignalP"/>
    </source>
</evidence>